<dbReference type="SUPFAM" id="SSF52540">
    <property type="entry name" value="P-loop containing nucleoside triphosphate hydrolases"/>
    <property type="match status" value="1"/>
</dbReference>
<dbReference type="Pfam" id="PF00271">
    <property type="entry name" value="Helicase_C"/>
    <property type="match status" value="1"/>
</dbReference>
<dbReference type="InterPro" id="IPR011545">
    <property type="entry name" value="DEAD/DEAH_box_helicase_dom"/>
</dbReference>
<dbReference type="GO" id="GO:0005737">
    <property type="term" value="C:cytoplasm"/>
    <property type="evidence" value="ECO:0007669"/>
    <property type="project" value="TreeGrafter"/>
</dbReference>
<dbReference type="PANTHER" id="PTHR13710">
    <property type="entry name" value="DNA HELICASE RECQ FAMILY MEMBER"/>
    <property type="match status" value="1"/>
</dbReference>
<proteinExistence type="inferred from homology"/>
<dbReference type="FunFam" id="3.40.50.300:FF:001389">
    <property type="entry name" value="ATP-dependent DNA helicase RecQ"/>
    <property type="match status" value="1"/>
</dbReference>
<dbReference type="Gene3D" id="3.40.50.300">
    <property type="entry name" value="P-loop containing nucleotide triphosphate hydrolases"/>
    <property type="match status" value="2"/>
</dbReference>
<keyword evidence="3 7" id="KW-0378">Hydrolase</keyword>
<dbReference type="PANTHER" id="PTHR13710:SF152">
    <property type="entry name" value="ATP-DEPENDENT DNA HELICASE Q5"/>
    <property type="match status" value="1"/>
</dbReference>
<dbReference type="AlphaFoldDB" id="A0A4Y7Q4F0"/>
<evidence type="ECO:0000259" key="10">
    <source>
        <dbReference type="PROSITE" id="PS51194"/>
    </source>
</evidence>
<feature type="region of interest" description="Disordered" evidence="8">
    <location>
        <begin position="1"/>
        <end position="25"/>
    </location>
</feature>
<dbReference type="GO" id="GO:0005694">
    <property type="term" value="C:chromosome"/>
    <property type="evidence" value="ECO:0007669"/>
    <property type="project" value="TreeGrafter"/>
</dbReference>
<dbReference type="SMART" id="SM00490">
    <property type="entry name" value="HELICc"/>
    <property type="match status" value="1"/>
</dbReference>
<sequence>MSSDASTSTAGSYPSRRDSRGSLKREVLTPHPVYPIFNPGGGRGHVDSQPPSSSDCFRVLTKIFGHSGYKGKQKEVVEAAVMGADVFVVAPTGMGKSICFQVPAVAAKTGITLVVSPLLALMKNQVARLRSVGVSAAAYTSVTPTAERNAIVADLSSGHPRNRLLYLTPEQLRTRKFNTYLDTIHKHRELNRLVVDEAHCISEWGHDFRSNYRLLGDFRQRYPDVPIMALTASATSAVQNDIVNNLNMSLASMFKVVHPFNRENLFYEVRYASSPDPSTQMADIYAYISLLHERRKRPSSGIIYCRTKATCDDLSSYLRGKGLNCRPYHRGITPKVLDKTLRDWEHGGNGEGGVDVVCATIAFGMGIDKSDVRYIIHFDLPKSFEGYYQETGRAGRDGLPAKCVLYYSREDALRVKRLAALQHNKRLEKTGLTNGPEPSQRTGNSLSALVNFAESTTVCRHISLCRYFDEIIDTNDPNVVKHYCNAMCDTCKYPEKTKRRKEALTADDGIVAQIVKLQNGLIEEDNLGFDDGAYDDDDVFGLNEFAMDPEESESEGHDDTGATSRSGAFSAGDGSDHPVGFTTASRAGQVLGKSKGPAGPPIDPPSKRKNIDAIAIKPMEIVKRPKIANSLRQPYKAPSKAFKPPFKEVSLNETTVAEASEPRKATRSDIFEDWAMNVENNITALEQRLSDEQVTDDTTSRSFSHSQSSEWRSSSPIDLPGSDIELDVSFSNKIPTTQRRETLDTLRKSMHKVFLRHVASDELWKTLGAQHFIEEERIEFLDDMAQAMEFTVLSLSVTLEGYKNRARDQKSAIRLLSDVNIWDNSGSDELESANEVLHAMRAKVAKARAR</sequence>
<dbReference type="SMART" id="SM00487">
    <property type="entry name" value="DEXDc"/>
    <property type="match status" value="1"/>
</dbReference>
<feature type="region of interest" description="Disordered" evidence="8">
    <location>
        <begin position="549"/>
        <end position="611"/>
    </location>
</feature>
<dbReference type="PROSITE" id="PS51194">
    <property type="entry name" value="HELICASE_CTER"/>
    <property type="match status" value="1"/>
</dbReference>
<reference evidence="11 12" key="1">
    <citation type="submission" date="2018-06" db="EMBL/GenBank/DDBJ databases">
        <title>A transcriptomic atlas of mushroom development highlights an independent origin of complex multicellularity.</title>
        <authorList>
            <consortium name="DOE Joint Genome Institute"/>
            <person name="Krizsan K."/>
            <person name="Almasi E."/>
            <person name="Merenyi Z."/>
            <person name="Sahu N."/>
            <person name="Viragh M."/>
            <person name="Koszo T."/>
            <person name="Mondo S."/>
            <person name="Kiss B."/>
            <person name="Balint B."/>
            <person name="Kues U."/>
            <person name="Barry K."/>
            <person name="Hegedus J.C."/>
            <person name="Henrissat B."/>
            <person name="Johnson J."/>
            <person name="Lipzen A."/>
            <person name="Ohm R."/>
            <person name="Nagy I."/>
            <person name="Pangilinan J."/>
            <person name="Yan J."/>
            <person name="Xiong Y."/>
            <person name="Grigoriev I.V."/>
            <person name="Hibbett D.S."/>
            <person name="Nagy L.G."/>
        </authorList>
    </citation>
    <scope>NUCLEOTIDE SEQUENCE [LARGE SCALE GENOMIC DNA]</scope>
    <source>
        <strain evidence="11 12">SZMC22713</strain>
    </source>
</reference>
<dbReference type="Proteomes" id="UP000294933">
    <property type="component" value="Unassembled WGS sequence"/>
</dbReference>
<dbReference type="VEuPathDB" id="FungiDB:BD410DRAFT_788888"/>
<comment type="catalytic activity">
    <reaction evidence="6 7">
        <text>Couples ATP hydrolysis with the unwinding of duplex DNA by translocating in the 3'-5' direction.</text>
        <dbReference type="EC" id="5.6.2.4"/>
    </reaction>
</comment>
<evidence type="ECO:0000256" key="8">
    <source>
        <dbReference type="SAM" id="MobiDB-lite"/>
    </source>
</evidence>
<feature type="compositionally biased region" description="Basic and acidic residues" evidence="8">
    <location>
        <begin position="15"/>
        <end position="25"/>
    </location>
</feature>
<keyword evidence="7" id="KW-0539">Nucleus</keyword>
<protein>
    <recommendedName>
        <fullName evidence="7">ATP-dependent DNA helicase</fullName>
        <ecNumber evidence="7">5.6.2.4</ecNumber>
    </recommendedName>
</protein>
<dbReference type="NCBIfam" id="TIGR00614">
    <property type="entry name" value="recQ_fam"/>
    <property type="match status" value="1"/>
</dbReference>
<dbReference type="Pfam" id="PF16124">
    <property type="entry name" value="RecQ_Zn_bind"/>
    <property type="match status" value="1"/>
</dbReference>
<dbReference type="GO" id="GO:0005524">
    <property type="term" value="F:ATP binding"/>
    <property type="evidence" value="ECO:0007669"/>
    <property type="project" value="UniProtKB-KW"/>
</dbReference>
<dbReference type="GO" id="GO:0009378">
    <property type="term" value="F:four-way junction helicase activity"/>
    <property type="evidence" value="ECO:0007669"/>
    <property type="project" value="TreeGrafter"/>
</dbReference>
<dbReference type="PROSITE" id="PS51192">
    <property type="entry name" value="HELICASE_ATP_BIND_1"/>
    <property type="match status" value="1"/>
</dbReference>
<evidence type="ECO:0000256" key="1">
    <source>
        <dbReference type="ARBA" id="ARBA00005446"/>
    </source>
</evidence>
<dbReference type="GO" id="GO:0043138">
    <property type="term" value="F:3'-5' DNA helicase activity"/>
    <property type="evidence" value="ECO:0007669"/>
    <property type="project" value="UniProtKB-EC"/>
</dbReference>
<dbReference type="EMBL" id="ML170176">
    <property type="protein sequence ID" value="TDL22176.1"/>
    <property type="molecule type" value="Genomic_DNA"/>
</dbReference>
<dbReference type="GO" id="GO:0005634">
    <property type="term" value="C:nucleus"/>
    <property type="evidence" value="ECO:0007669"/>
    <property type="project" value="UniProtKB-SubCell"/>
</dbReference>
<evidence type="ECO:0000256" key="3">
    <source>
        <dbReference type="ARBA" id="ARBA00022801"/>
    </source>
</evidence>
<organism evidence="11 12">
    <name type="scientific">Rickenella mellea</name>
    <dbReference type="NCBI Taxonomy" id="50990"/>
    <lineage>
        <taxon>Eukaryota</taxon>
        <taxon>Fungi</taxon>
        <taxon>Dikarya</taxon>
        <taxon>Basidiomycota</taxon>
        <taxon>Agaricomycotina</taxon>
        <taxon>Agaricomycetes</taxon>
        <taxon>Hymenochaetales</taxon>
        <taxon>Rickenellaceae</taxon>
        <taxon>Rickenella</taxon>
    </lineage>
</organism>
<comment type="similarity">
    <text evidence="1 7">Belongs to the helicase family. RecQ subfamily.</text>
</comment>
<dbReference type="InterPro" id="IPR027417">
    <property type="entry name" value="P-loop_NTPase"/>
</dbReference>
<keyword evidence="12" id="KW-1185">Reference proteome</keyword>
<evidence type="ECO:0000256" key="4">
    <source>
        <dbReference type="ARBA" id="ARBA00022806"/>
    </source>
</evidence>
<evidence type="ECO:0000259" key="9">
    <source>
        <dbReference type="PROSITE" id="PS51192"/>
    </source>
</evidence>
<keyword evidence="2 7" id="KW-0547">Nucleotide-binding</keyword>
<dbReference type="GO" id="GO:0003676">
    <property type="term" value="F:nucleic acid binding"/>
    <property type="evidence" value="ECO:0007669"/>
    <property type="project" value="InterPro"/>
</dbReference>
<accession>A0A4Y7Q4F0</accession>
<comment type="subcellular location">
    <subcellularLocation>
        <location evidence="7">Nucleus</location>
    </subcellularLocation>
</comment>
<evidence type="ECO:0000256" key="2">
    <source>
        <dbReference type="ARBA" id="ARBA00022741"/>
    </source>
</evidence>
<keyword evidence="4 7" id="KW-0347">Helicase</keyword>
<dbReference type="InterPro" id="IPR032284">
    <property type="entry name" value="RecQ_Zn-bd"/>
</dbReference>
<dbReference type="GO" id="GO:0000724">
    <property type="term" value="P:double-strand break repair via homologous recombination"/>
    <property type="evidence" value="ECO:0007669"/>
    <property type="project" value="TreeGrafter"/>
</dbReference>
<dbReference type="EC" id="5.6.2.4" evidence="7"/>
<evidence type="ECO:0000256" key="7">
    <source>
        <dbReference type="RuleBase" id="RU364117"/>
    </source>
</evidence>
<feature type="domain" description="Helicase C-terminal" evidence="10">
    <location>
        <begin position="283"/>
        <end position="447"/>
    </location>
</feature>
<evidence type="ECO:0000256" key="5">
    <source>
        <dbReference type="ARBA" id="ARBA00022840"/>
    </source>
</evidence>
<evidence type="ECO:0000313" key="11">
    <source>
        <dbReference type="EMBL" id="TDL22176.1"/>
    </source>
</evidence>
<feature type="domain" description="Helicase ATP-binding" evidence="9">
    <location>
        <begin position="77"/>
        <end position="252"/>
    </location>
</feature>
<dbReference type="STRING" id="50990.A0A4Y7Q4F0"/>
<dbReference type="InterPro" id="IPR004589">
    <property type="entry name" value="DNA_helicase_ATP-dep_RecQ"/>
</dbReference>
<evidence type="ECO:0000313" key="12">
    <source>
        <dbReference type="Proteomes" id="UP000294933"/>
    </source>
</evidence>
<dbReference type="OrthoDB" id="10261556at2759"/>
<feature type="compositionally biased region" description="Low complexity" evidence="8">
    <location>
        <begin position="700"/>
        <end position="715"/>
    </location>
</feature>
<keyword evidence="5 7" id="KW-0067">ATP-binding</keyword>
<name>A0A4Y7Q4F0_9AGAM</name>
<comment type="catalytic activity">
    <reaction evidence="7">
        <text>ATP + H2O = ADP + phosphate + H(+)</text>
        <dbReference type="Rhea" id="RHEA:13065"/>
        <dbReference type="ChEBI" id="CHEBI:15377"/>
        <dbReference type="ChEBI" id="CHEBI:15378"/>
        <dbReference type="ChEBI" id="CHEBI:30616"/>
        <dbReference type="ChEBI" id="CHEBI:43474"/>
        <dbReference type="ChEBI" id="CHEBI:456216"/>
    </reaction>
</comment>
<dbReference type="CDD" id="cd17920">
    <property type="entry name" value="DEXHc_RecQ"/>
    <property type="match status" value="1"/>
</dbReference>
<evidence type="ECO:0000256" key="6">
    <source>
        <dbReference type="ARBA" id="ARBA00034617"/>
    </source>
</evidence>
<dbReference type="InterPro" id="IPR001650">
    <property type="entry name" value="Helicase_C-like"/>
</dbReference>
<gene>
    <name evidence="11" type="ORF">BD410DRAFT_788888</name>
</gene>
<dbReference type="InterPro" id="IPR014001">
    <property type="entry name" value="Helicase_ATP-bd"/>
</dbReference>
<feature type="compositionally biased region" description="Polar residues" evidence="8">
    <location>
        <begin position="1"/>
        <end position="12"/>
    </location>
</feature>
<dbReference type="Pfam" id="PF00270">
    <property type="entry name" value="DEAD"/>
    <property type="match status" value="1"/>
</dbReference>
<dbReference type="GO" id="GO:0016887">
    <property type="term" value="F:ATP hydrolysis activity"/>
    <property type="evidence" value="ECO:0007669"/>
    <property type="project" value="RHEA"/>
</dbReference>
<feature type="region of interest" description="Disordered" evidence="8">
    <location>
        <begin position="687"/>
        <end position="716"/>
    </location>
</feature>
<dbReference type="CDD" id="cd18794">
    <property type="entry name" value="SF2_C_RecQ"/>
    <property type="match status" value="1"/>
</dbReference>